<reference evidence="2" key="1">
    <citation type="submission" date="2016-05" db="EMBL/GenBank/DDBJ databases">
        <authorList>
            <person name="Lavstsen T."/>
            <person name="Jespersen J.S."/>
        </authorList>
    </citation>
    <scope>NUCLEOTIDE SEQUENCE [LARGE SCALE GENOMIC DNA]</scope>
</reference>
<evidence type="ECO:0000313" key="4">
    <source>
        <dbReference type="Proteomes" id="UP000078550"/>
    </source>
</evidence>
<feature type="transmembrane region" description="Helical" evidence="1">
    <location>
        <begin position="141"/>
        <end position="161"/>
    </location>
</feature>
<proteinExistence type="predicted"/>
<keyword evidence="1" id="KW-1133">Transmembrane helix</keyword>
<evidence type="ECO:0000313" key="3">
    <source>
        <dbReference type="EMBL" id="SBT58725.1"/>
    </source>
</evidence>
<keyword evidence="1" id="KW-0472">Membrane</keyword>
<keyword evidence="1" id="KW-0812">Transmembrane</keyword>
<dbReference type="EMBL" id="FLRD01001784">
    <property type="protein sequence ID" value="SBT58191.1"/>
    <property type="molecule type" value="Genomic_DNA"/>
</dbReference>
<evidence type="ECO:0000256" key="1">
    <source>
        <dbReference type="SAM" id="Phobius"/>
    </source>
</evidence>
<dbReference type="Proteomes" id="UP000078555">
    <property type="component" value="Unassembled WGS sequence"/>
</dbReference>
<dbReference type="AlphaFoldDB" id="A0A1A9AQ13"/>
<evidence type="ECO:0000313" key="2">
    <source>
        <dbReference type="EMBL" id="SBT58191.1"/>
    </source>
</evidence>
<protein>
    <submittedName>
        <fullName evidence="2">PIR Superfamily Protein</fullName>
    </submittedName>
</protein>
<gene>
    <name evidence="2" type="ORF">POVWA1_086160</name>
    <name evidence="3" type="ORF">POVWA2_086950</name>
</gene>
<dbReference type="Proteomes" id="UP000078550">
    <property type="component" value="Unassembled WGS sequence"/>
</dbReference>
<sequence length="171" mass="20046">MEIRIIMYLTCADSVEELYDDYKVDCCAIHFNCDEYFKCNDKYNPNTIIFKFVSKLQELHKKLQDAELVNIIKRHPPGVTSNLGNNKVEINFTCKKKGNGTLKMSYQLEWEDKKYYGDYVNGFISALIDAQRRSYNFLDPLHTTMLVVVVFLGTLVFYFLLYKVTKNFALK</sequence>
<dbReference type="EMBL" id="FLRE01002495">
    <property type="protein sequence ID" value="SBT58725.1"/>
    <property type="molecule type" value="Genomic_DNA"/>
</dbReference>
<keyword evidence="5" id="KW-1185">Reference proteome</keyword>
<name>A0A1A9AQ13_PLAOA</name>
<organism evidence="2 5">
    <name type="scientific">Plasmodium ovale wallikeri</name>
    <dbReference type="NCBI Taxonomy" id="864142"/>
    <lineage>
        <taxon>Eukaryota</taxon>
        <taxon>Sar</taxon>
        <taxon>Alveolata</taxon>
        <taxon>Apicomplexa</taxon>
        <taxon>Aconoidasida</taxon>
        <taxon>Haemosporida</taxon>
        <taxon>Plasmodiidae</taxon>
        <taxon>Plasmodium</taxon>
        <taxon>Plasmodium (Plasmodium)</taxon>
    </lineage>
</organism>
<evidence type="ECO:0000313" key="5">
    <source>
        <dbReference type="Proteomes" id="UP000078555"/>
    </source>
</evidence>
<reference evidence="4 5" key="2">
    <citation type="submission" date="2016-05" db="EMBL/GenBank/DDBJ databases">
        <authorList>
            <person name="Naeem Raeece"/>
        </authorList>
    </citation>
    <scope>NUCLEOTIDE SEQUENCE [LARGE SCALE GENOMIC DNA]</scope>
</reference>
<accession>A0A1A9AQ13</accession>
<dbReference type="Pfam" id="PF05795">
    <property type="entry name" value="Plasmodium_Vir"/>
    <property type="match status" value="1"/>
</dbReference>
<dbReference type="InterPro" id="IPR008780">
    <property type="entry name" value="Plasmodium_Vir"/>
</dbReference>